<gene>
    <name evidence="1" type="ORF">EDD28_1813</name>
</gene>
<evidence type="ECO:0000313" key="2">
    <source>
        <dbReference type="Proteomes" id="UP000275356"/>
    </source>
</evidence>
<proteinExistence type="predicted"/>
<dbReference type="OrthoDB" id="9758923at2"/>
<organism evidence="1 2">
    <name type="scientific">Salana multivorans</name>
    <dbReference type="NCBI Taxonomy" id="120377"/>
    <lineage>
        <taxon>Bacteria</taxon>
        <taxon>Bacillati</taxon>
        <taxon>Actinomycetota</taxon>
        <taxon>Actinomycetes</taxon>
        <taxon>Micrococcales</taxon>
        <taxon>Beutenbergiaceae</taxon>
        <taxon>Salana</taxon>
    </lineage>
</organism>
<dbReference type="AlphaFoldDB" id="A0A3N2DBR4"/>
<dbReference type="PANTHER" id="PTHR43301">
    <property type="entry name" value="ARABINAN ENDO-1,5-ALPHA-L-ARABINOSIDASE"/>
    <property type="match status" value="1"/>
</dbReference>
<dbReference type="InterPro" id="IPR023296">
    <property type="entry name" value="Glyco_hydro_beta-prop_sf"/>
</dbReference>
<dbReference type="EMBL" id="RKHQ01000001">
    <property type="protein sequence ID" value="ROR97216.1"/>
    <property type="molecule type" value="Genomic_DNA"/>
</dbReference>
<accession>A0A3N2DBR4</accession>
<dbReference type="Gene3D" id="2.115.10.20">
    <property type="entry name" value="Glycosyl hydrolase domain, family 43"/>
    <property type="match status" value="1"/>
</dbReference>
<keyword evidence="2" id="KW-1185">Reference proteome</keyword>
<evidence type="ECO:0008006" key="3">
    <source>
        <dbReference type="Google" id="ProtNLM"/>
    </source>
</evidence>
<protein>
    <recommendedName>
        <fullName evidence="3">Glycosyl hydrolase family 43</fullName>
    </recommendedName>
</protein>
<comment type="caution">
    <text evidence="1">The sequence shown here is derived from an EMBL/GenBank/DDBJ whole genome shotgun (WGS) entry which is preliminary data.</text>
</comment>
<dbReference type="Proteomes" id="UP000275356">
    <property type="component" value="Unassembled WGS sequence"/>
</dbReference>
<dbReference type="InterPro" id="IPR050727">
    <property type="entry name" value="GH43_arabinanases"/>
</dbReference>
<dbReference type="CDD" id="cd08983">
    <property type="entry name" value="GH43_Bt3655-like"/>
    <property type="match status" value="1"/>
</dbReference>
<evidence type="ECO:0000313" key="1">
    <source>
        <dbReference type="EMBL" id="ROR97216.1"/>
    </source>
</evidence>
<dbReference type="PANTHER" id="PTHR43301:SF3">
    <property type="entry name" value="ARABINAN ENDO-1,5-ALPHA-L-ARABINOSIDASE A-RELATED"/>
    <property type="match status" value="1"/>
</dbReference>
<dbReference type="SUPFAM" id="SSF75005">
    <property type="entry name" value="Arabinanase/levansucrase/invertase"/>
    <property type="match status" value="1"/>
</dbReference>
<dbReference type="RefSeq" id="WP_123739297.1">
    <property type="nucleotide sequence ID" value="NZ_RKHQ01000001.1"/>
</dbReference>
<name>A0A3N2DBR4_9MICO</name>
<reference evidence="1 2" key="1">
    <citation type="submission" date="2018-11" db="EMBL/GenBank/DDBJ databases">
        <title>Sequencing the genomes of 1000 actinobacteria strains.</title>
        <authorList>
            <person name="Klenk H.-P."/>
        </authorList>
    </citation>
    <scope>NUCLEOTIDE SEQUENCE [LARGE SCALE GENOMIC DNA]</scope>
    <source>
        <strain evidence="1 2">DSM 13521</strain>
    </source>
</reference>
<sequence>MTHSAELTDPFGYLLVPFVEDAREHREKIYLSLSVGDDPLRWRRLAGGEAILESTSGTTGVRDPHLVRRHDGTGFHILATDLRVWADGPEIDWSRLSRHGSRDLVVWDSPDLLAWSEPRYVTVAPPEAGMAWAPEAHHDESSGEYLVYWSSKLFAPDDPGHDGGSHSRILVSRTRDFVTFSPARVYLDPGEEVIDMTVYVEDPAREGEGTRVHRFAKDNGGGRGIVQESGSSFLADDFTPVAARLGSVFHEGVEAPLIFRDHHEPRWYLWVDAYGLRPMGYRALTTTDLAAGAWEPVPDAAFDLPPDTKHGTVLPLTRAEHARLDAAL</sequence>